<organism evidence="2 3">
    <name type="scientific">Rhizoctonia solani</name>
    <dbReference type="NCBI Taxonomy" id="456999"/>
    <lineage>
        <taxon>Eukaryota</taxon>
        <taxon>Fungi</taxon>
        <taxon>Dikarya</taxon>
        <taxon>Basidiomycota</taxon>
        <taxon>Agaricomycotina</taxon>
        <taxon>Agaricomycetes</taxon>
        <taxon>Cantharellales</taxon>
        <taxon>Ceratobasidiaceae</taxon>
        <taxon>Rhizoctonia</taxon>
    </lineage>
</organism>
<sequence>MLPRQQHTTSPPPSTSQSEAQQAPTAGYSEIPVVDNGRDIGLSGQIDSETKVSNEGSVIEGSSNVAKQPPENLNNIAAPPEDPLSAIPNLFRLLDLVDEHASGGIIERVVIDQHSLHSLLNIVQPGSYDSVSKINFRSLDQLAIKPTGVYGNRSEIVEFLRRTQFLDQNSAGLLSRASSPDDSSSGLKSGLYLVLDPDHHDLGPSKSAYVIYWPEDTT</sequence>
<dbReference type="Proteomes" id="UP000663846">
    <property type="component" value="Unassembled WGS sequence"/>
</dbReference>
<comment type="caution">
    <text evidence="2">The sequence shown here is derived from an EMBL/GenBank/DDBJ whole genome shotgun (WGS) entry which is preliminary data.</text>
</comment>
<evidence type="ECO:0000313" key="2">
    <source>
        <dbReference type="EMBL" id="CAE6468702.1"/>
    </source>
</evidence>
<evidence type="ECO:0000313" key="3">
    <source>
        <dbReference type="Proteomes" id="UP000663846"/>
    </source>
</evidence>
<gene>
    <name evidence="2" type="ORF">RDB_LOCUS171567</name>
</gene>
<feature type="compositionally biased region" description="Low complexity" evidence="1">
    <location>
        <begin position="1"/>
        <end position="26"/>
    </location>
</feature>
<name>A0A8H3GW68_9AGAM</name>
<reference evidence="2" key="1">
    <citation type="submission" date="2021-01" db="EMBL/GenBank/DDBJ databases">
        <authorList>
            <person name="Kaushik A."/>
        </authorList>
    </citation>
    <scope>NUCLEOTIDE SEQUENCE</scope>
    <source>
        <strain evidence="2">AG1-1C</strain>
    </source>
</reference>
<protein>
    <submittedName>
        <fullName evidence="2">Uncharacterized protein</fullName>
    </submittedName>
</protein>
<accession>A0A8H3GW68</accession>
<proteinExistence type="predicted"/>
<feature type="compositionally biased region" description="Polar residues" evidence="1">
    <location>
        <begin position="45"/>
        <end position="71"/>
    </location>
</feature>
<dbReference type="EMBL" id="CAJMWS010000922">
    <property type="protein sequence ID" value="CAE6468702.1"/>
    <property type="molecule type" value="Genomic_DNA"/>
</dbReference>
<feature type="region of interest" description="Disordered" evidence="1">
    <location>
        <begin position="1"/>
        <end position="71"/>
    </location>
</feature>
<dbReference type="AlphaFoldDB" id="A0A8H3GW68"/>
<evidence type="ECO:0000256" key="1">
    <source>
        <dbReference type="SAM" id="MobiDB-lite"/>
    </source>
</evidence>